<dbReference type="InterPro" id="IPR013750">
    <property type="entry name" value="GHMP_kinase_C_dom"/>
</dbReference>
<dbReference type="InterPro" id="IPR052203">
    <property type="entry name" value="GHMP_Kinase-Related"/>
</dbReference>
<feature type="domain" description="GHMP kinase C-terminal" evidence="7">
    <location>
        <begin position="214"/>
        <end position="289"/>
    </location>
</feature>
<dbReference type="InterPro" id="IPR036554">
    <property type="entry name" value="GHMP_kinase_C_sf"/>
</dbReference>
<keyword evidence="1" id="KW-0808">Transferase</keyword>
<dbReference type="GO" id="GO:0005524">
    <property type="term" value="F:ATP binding"/>
    <property type="evidence" value="ECO:0007669"/>
    <property type="project" value="UniProtKB-KW"/>
</dbReference>
<dbReference type="PIRSF" id="PIRSF036406">
    <property type="entry name" value="Hept_kin"/>
    <property type="match status" value="1"/>
</dbReference>
<accession>A0A6J5QBZ7</accession>
<dbReference type="Gene3D" id="3.30.230.120">
    <property type="match status" value="1"/>
</dbReference>
<evidence type="ECO:0000256" key="1">
    <source>
        <dbReference type="ARBA" id="ARBA00022679"/>
    </source>
</evidence>
<evidence type="ECO:0000256" key="5">
    <source>
        <dbReference type="ARBA" id="ARBA00038121"/>
    </source>
</evidence>
<evidence type="ECO:0000313" key="8">
    <source>
        <dbReference type="EMBL" id="CAB4181849.1"/>
    </source>
</evidence>
<proteinExistence type="inferred from homology"/>
<dbReference type="InterPro" id="IPR001174">
    <property type="entry name" value="HddA/FKP"/>
</dbReference>
<keyword evidence="4" id="KW-0067">ATP-binding</keyword>
<keyword evidence="3 8" id="KW-0418">Kinase</keyword>
<protein>
    <submittedName>
        <fullName evidence="8">COG2605 Predicted kinase related to galactokinase and mevalonate kinase</fullName>
    </submittedName>
</protein>
<dbReference type="InterPro" id="IPR006204">
    <property type="entry name" value="GHMP_kinase_N_dom"/>
</dbReference>
<organism evidence="8">
    <name type="scientific">uncultured Caudovirales phage</name>
    <dbReference type="NCBI Taxonomy" id="2100421"/>
    <lineage>
        <taxon>Viruses</taxon>
        <taxon>Duplodnaviria</taxon>
        <taxon>Heunggongvirae</taxon>
        <taxon>Uroviricota</taxon>
        <taxon>Caudoviricetes</taxon>
        <taxon>Peduoviridae</taxon>
        <taxon>Maltschvirus</taxon>
        <taxon>Maltschvirus maltsch</taxon>
    </lineage>
</organism>
<dbReference type="Pfam" id="PF08544">
    <property type="entry name" value="GHMP_kinases_C"/>
    <property type="match status" value="1"/>
</dbReference>
<dbReference type="InterPro" id="IPR020568">
    <property type="entry name" value="Ribosomal_Su5_D2-typ_SF"/>
</dbReference>
<dbReference type="PANTHER" id="PTHR32463:SF0">
    <property type="entry name" value="L-FUCOSE KINASE"/>
    <property type="match status" value="1"/>
</dbReference>
<dbReference type="PANTHER" id="PTHR32463">
    <property type="entry name" value="L-FUCOSE KINASE"/>
    <property type="match status" value="1"/>
</dbReference>
<evidence type="ECO:0000259" key="7">
    <source>
        <dbReference type="Pfam" id="PF08544"/>
    </source>
</evidence>
<dbReference type="GO" id="GO:0050201">
    <property type="term" value="F:fucokinase activity"/>
    <property type="evidence" value="ECO:0007669"/>
    <property type="project" value="TreeGrafter"/>
</dbReference>
<dbReference type="Pfam" id="PF00288">
    <property type="entry name" value="GHMP_kinases_N"/>
    <property type="match status" value="1"/>
</dbReference>
<dbReference type="InterPro" id="IPR014606">
    <property type="entry name" value="Heptose_7-P_kinase"/>
</dbReference>
<name>A0A6J5QBZ7_9CAUD</name>
<evidence type="ECO:0000256" key="3">
    <source>
        <dbReference type="ARBA" id="ARBA00022777"/>
    </source>
</evidence>
<evidence type="ECO:0000256" key="2">
    <source>
        <dbReference type="ARBA" id="ARBA00022741"/>
    </source>
</evidence>
<dbReference type="SUPFAM" id="SSF54211">
    <property type="entry name" value="Ribosomal protein S5 domain 2-like"/>
    <property type="match status" value="1"/>
</dbReference>
<keyword evidence="2" id="KW-0547">Nucleotide-binding</keyword>
<evidence type="ECO:0000256" key="4">
    <source>
        <dbReference type="ARBA" id="ARBA00022840"/>
    </source>
</evidence>
<reference evidence="8" key="1">
    <citation type="submission" date="2020-05" db="EMBL/GenBank/DDBJ databases">
        <authorList>
            <person name="Chiriac C."/>
            <person name="Salcher M."/>
            <person name="Ghai R."/>
            <person name="Kavagutti S V."/>
        </authorList>
    </citation>
    <scope>NUCLEOTIDE SEQUENCE</scope>
</reference>
<dbReference type="GO" id="GO:0042352">
    <property type="term" value="P:GDP-L-fucose salvage"/>
    <property type="evidence" value="ECO:0007669"/>
    <property type="project" value="TreeGrafter"/>
</dbReference>
<dbReference type="EMBL" id="LR797022">
    <property type="protein sequence ID" value="CAB4181849.1"/>
    <property type="molecule type" value="Genomic_DNA"/>
</dbReference>
<sequence>MPSFYKDDLGAALSVTIDKYIYVMAHKTPHMGVKIIYDKIEHYPDVETMQSNISSEALRYFQINNEITLASVSDILSKGSGLGSSSAFTVGLVNALSKYSGIKAKAGQLAECACTIEMDKCKYPVGKQDQYAAAFGGINLFQFAKDQVILYDTSKIDPFTLKHLENNLLLVYSGIGRSANSILQKQSAAMSDKDKLNLVKRSRDKAYIALGHLIDRDVDSFGALLNDAWMDKKSIVKEITNDYFDDVYTRALKAGALGGKLLGAGGGGFFVFYVPQNYRDIVKRELEENTECTVYDFKFTEHGSTVLASDVA</sequence>
<gene>
    <name evidence="8" type="ORF">UFOVP1071_69</name>
</gene>
<dbReference type="SUPFAM" id="SSF55060">
    <property type="entry name" value="GHMP Kinase, C-terminal domain"/>
    <property type="match status" value="1"/>
</dbReference>
<comment type="similarity">
    <text evidence="5">Belongs to the GHMP kinase family.</text>
</comment>
<feature type="domain" description="GHMP kinase N-terminal" evidence="6">
    <location>
        <begin position="67"/>
        <end position="137"/>
    </location>
</feature>
<dbReference type="PRINTS" id="PR00960">
    <property type="entry name" value="LMBPPROTEIN"/>
</dbReference>
<evidence type="ECO:0000259" key="6">
    <source>
        <dbReference type="Pfam" id="PF00288"/>
    </source>
</evidence>